<reference evidence="2" key="1">
    <citation type="journal article" date="2022" name="Mol. Ecol. Resour.">
        <title>The genomes of chicory, endive, great burdock and yacon provide insights into Asteraceae palaeo-polyploidization history and plant inulin production.</title>
        <authorList>
            <person name="Fan W."/>
            <person name="Wang S."/>
            <person name="Wang H."/>
            <person name="Wang A."/>
            <person name="Jiang F."/>
            <person name="Liu H."/>
            <person name="Zhao H."/>
            <person name="Xu D."/>
            <person name="Zhang Y."/>
        </authorList>
    </citation>
    <scope>NUCLEOTIDE SEQUENCE [LARGE SCALE GENOMIC DNA]</scope>
    <source>
        <strain evidence="2">cv. Yunnan</strain>
    </source>
</reference>
<protein>
    <submittedName>
        <fullName evidence="1">Uncharacterized protein</fullName>
    </submittedName>
</protein>
<evidence type="ECO:0000313" key="2">
    <source>
        <dbReference type="Proteomes" id="UP001056120"/>
    </source>
</evidence>
<gene>
    <name evidence="1" type="ORF">L1987_64120</name>
</gene>
<organism evidence="1 2">
    <name type="scientific">Smallanthus sonchifolius</name>
    <dbReference type="NCBI Taxonomy" id="185202"/>
    <lineage>
        <taxon>Eukaryota</taxon>
        <taxon>Viridiplantae</taxon>
        <taxon>Streptophyta</taxon>
        <taxon>Embryophyta</taxon>
        <taxon>Tracheophyta</taxon>
        <taxon>Spermatophyta</taxon>
        <taxon>Magnoliopsida</taxon>
        <taxon>eudicotyledons</taxon>
        <taxon>Gunneridae</taxon>
        <taxon>Pentapetalae</taxon>
        <taxon>asterids</taxon>
        <taxon>campanulids</taxon>
        <taxon>Asterales</taxon>
        <taxon>Asteraceae</taxon>
        <taxon>Asteroideae</taxon>
        <taxon>Heliantheae alliance</taxon>
        <taxon>Millerieae</taxon>
        <taxon>Smallanthus</taxon>
    </lineage>
</organism>
<reference evidence="1 2" key="2">
    <citation type="journal article" date="2022" name="Mol. Ecol. Resour.">
        <title>The genomes of chicory, endive, great burdock and yacon provide insights into Asteraceae paleo-polyploidization history and plant inulin production.</title>
        <authorList>
            <person name="Fan W."/>
            <person name="Wang S."/>
            <person name="Wang H."/>
            <person name="Wang A."/>
            <person name="Jiang F."/>
            <person name="Liu H."/>
            <person name="Zhao H."/>
            <person name="Xu D."/>
            <person name="Zhang Y."/>
        </authorList>
    </citation>
    <scope>NUCLEOTIDE SEQUENCE [LARGE SCALE GENOMIC DNA]</scope>
    <source>
        <strain evidence="2">cv. Yunnan</strain>
        <tissue evidence="1">Leaves</tissue>
    </source>
</reference>
<name>A0ACB9CF33_9ASTR</name>
<accession>A0ACB9CF33</accession>
<dbReference type="EMBL" id="CM042038">
    <property type="protein sequence ID" value="KAI3732908.1"/>
    <property type="molecule type" value="Genomic_DNA"/>
</dbReference>
<proteinExistence type="predicted"/>
<dbReference type="Proteomes" id="UP001056120">
    <property type="component" value="Linkage Group LG21"/>
</dbReference>
<comment type="caution">
    <text evidence="1">The sequence shown here is derived from an EMBL/GenBank/DDBJ whole genome shotgun (WGS) entry which is preliminary data.</text>
</comment>
<evidence type="ECO:0000313" key="1">
    <source>
        <dbReference type="EMBL" id="KAI3732908.1"/>
    </source>
</evidence>
<keyword evidence="2" id="KW-1185">Reference proteome</keyword>
<sequence>MMKKKRPEKIDLLDIIHLLALRSDCRHCYQTTTDSPSPFNQTTTVSPSPFNRTIAGSTRPACSTSTKLKD</sequence>